<evidence type="ECO:0000259" key="8">
    <source>
        <dbReference type="Pfam" id="PF12340"/>
    </source>
</evidence>
<comment type="catalytic activity">
    <reaction evidence="1">
        <text>Thiol-dependent hydrolysis of ester, thioester, amide, peptide and isopeptide bonds formed by the C-terminal Gly of ubiquitin (a 76-residue protein attached to proteins as an intracellular targeting signal).</text>
        <dbReference type="EC" id="3.4.19.12"/>
    </reaction>
</comment>
<evidence type="ECO:0000256" key="2">
    <source>
        <dbReference type="ARBA" id="ARBA00012759"/>
    </source>
</evidence>
<accession>A0A9Q8UU98</accession>
<evidence type="ECO:0000256" key="7">
    <source>
        <dbReference type="SAM" id="MobiDB-lite"/>
    </source>
</evidence>
<dbReference type="EMBL" id="CP090172">
    <property type="protein sequence ID" value="UJO22673.1"/>
    <property type="molecule type" value="Genomic_DNA"/>
</dbReference>
<dbReference type="EC" id="3.4.19.12" evidence="2"/>
<keyword evidence="6" id="KW-0788">Thiol protease</keyword>
<reference evidence="11" key="1">
    <citation type="submission" date="2021-12" db="EMBL/GenBank/DDBJ databases">
        <authorList>
            <person name="Zaccaron A."/>
            <person name="Stergiopoulos I."/>
        </authorList>
    </citation>
    <scope>NUCLEOTIDE SEQUENCE</scope>
    <source>
        <strain evidence="11">Race5_Kim</strain>
    </source>
</reference>
<evidence type="ECO:0000256" key="1">
    <source>
        <dbReference type="ARBA" id="ARBA00000707"/>
    </source>
</evidence>
<dbReference type="InterPro" id="IPR022105">
    <property type="entry name" value="DUF3645"/>
</dbReference>
<dbReference type="OMA" id="RRIYHMP"/>
<dbReference type="GO" id="GO:0006508">
    <property type="term" value="P:proteolysis"/>
    <property type="evidence" value="ECO:0007669"/>
    <property type="project" value="UniProtKB-KW"/>
</dbReference>
<feature type="domain" description="DUF3638" evidence="8">
    <location>
        <begin position="2022"/>
        <end position="2245"/>
    </location>
</feature>
<dbReference type="RefSeq" id="XP_047767039.1">
    <property type="nucleotide sequence ID" value="XM_047911030.1"/>
</dbReference>
<dbReference type="InterPro" id="IPR046541">
    <property type="entry name" value="DUF6606"/>
</dbReference>
<feature type="compositionally biased region" description="Basic and acidic residues" evidence="7">
    <location>
        <begin position="2774"/>
        <end position="2792"/>
    </location>
</feature>
<protein>
    <recommendedName>
        <fullName evidence="2">ubiquitinyl hydrolase 1</fullName>
        <ecNumber evidence="2">3.4.19.12</ecNumber>
    </recommendedName>
</protein>
<dbReference type="Pfam" id="PF12340">
    <property type="entry name" value="DUF3638"/>
    <property type="match status" value="1"/>
</dbReference>
<keyword evidence="5" id="KW-0378">Hydrolase</keyword>
<evidence type="ECO:0000313" key="11">
    <source>
        <dbReference type="EMBL" id="UJO22673.1"/>
    </source>
</evidence>
<evidence type="ECO:0000259" key="10">
    <source>
        <dbReference type="Pfam" id="PF20255"/>
    </source>
</evidence>
<dbReference type="Proteomes" id="UP000756132">
    <property type="component" value="Chromosome 10"/>
</dbReference>
<dbReference type="GO" id="GO:0004843">
    <property type="term" value="F:cysteine-type deubiquitinase activity"/>
    <property type="evidence" value="ECO:0007669"/>
    <property type="project" value="UniProtKB-EC"/>
</dbReference>
<proteinExistence type="predicted"/>
<dbReference type="Pfam" id="PF12359">
    <property type="entry name" value="DUF3645"/>
    <property type="match status" value="1"/>
</dbReference>
<gene>
    <name evidence="11" type="ORF">CLAFUR5_11882</name>
</gene>
<reference evidence="11" key="2">
    <citation type="journal article" date="2022" name="Microb. Genom.">
        <title>A chromosome-scale genome assembly of the tomato pathogen Cladosporium fulvum reveals a compartmentalized genome architecture and the presence of a dispensable chromosome.</title>
        <authorList>
            <person name="Zaccaron A.Z."/>
            <person name="Chen L.H."/>
            <person name="Samaras A."/>
            <person name="Stergiopoulos I."/>
        </authorList>
    </citation>
    <scope>NUCLEOTIDE SEQUENCE</scope>
    <source>
        <strain evidence="11">Race5_Kim</strain>
    </source>
</reference>
<dbReference type="Pfam" id="PF20255">
    <property type="entry name" value="DUF6606"/>
    <property type="match status" value="1"/>
</dbReference>
<dbReference type="InterPro" id="IPR051346">
    <property type="entry name" value="OTU_Deubiquitinase"/>
</dbReference>
<sequence>MAPTKGEVDFLYRHLFLPPKLPQTAEAAKGESDLDVSLLKVTLSALENFRNHVAPAQHNVVDAACEMLRHAQPVHSTGSLSEVHIRQGLENMARGGNTTLLLHVKAQNAGLIVRNGGAEAIFEPFELSPLNKSVMTTKGRLVRGFPATAVAVPLSTLGDSRFRTTLAQTLSLMSHQPAPGMQPQARKSGQLLDEDRDTAHPSMVCNFLLGFLKANGGPTTVTAITKHTREEVMWSSARSPWRRSPLWLLIRVGLQLHFTQAAGSADLYKHFMVFFMAHVLRHMWDFGLSSDKIYIMNAKIVRRLQKLSIVTTTKVLPSLQDHIRTVLRSFGNILAARWTKIQDGDKRKLDLASLSTLDFLKDSLVDLPELDKYLLSLRARSRDSQLSSFVPTSSLIQYSSSDLPTLNGLRSNDDYTVANLQGFEHWVATHLKTWISLHRTEAGTPEKLRAVLEAYHNIATTCYARNPEAISVMLLTLMQLWVACDKSACAIVPLLAEYKPAVPGHLLQNLLLPQKAQMDRLRLVEQYLEGRDGTLHDSKLLFSTADARCFAAVFFDQSSKHQDVLRSITAQAHKDKAQKLAEFASQKAQYNELKQKYDSRQCEYRTVVLSTWNGVEDTEQRHVNGCLKCVYEREMKAMRIRVYEDPLPLSASRATEAKVIVFELDVPEAFACWRDTRNFILRKVMKGRQSETRPRAFYGLSSDSHLSSDFRSSGTRRIGLLSQDKPHVATHRNGEPVSTARSDTVCRPTGLAYKYYDSNSGCFVDAFEFKNEIPEDCTYQLPAPSKMLQKYMDRPAALPDGPGPNVVIANLHECPAHMALDEYRELCTVPLGHQIQWHNILVQLRTPGVDFKKLETTLFILQCIYQVGPPDSSTLRSGHAPVVYEDLARLLLVNLHCAVERVKANWESANALASLVAIAARVLSLTSDNSVKSSSFAFLAQARDIAFQWMISLREKAHRAADHSQRGAFLAKSVEVALICVSTFDVDDEHLPAVLASREAGSVMVQCSIVVRDGARGLNTMSAGLSVLQQHKFKRLLHRARQTMSVNHAGLDDGIKQSWSAYQAGTGWAVVGPAASNWLATTTKLVSTSDAMSVHYNILTGELLVRGHPLNRPPQIYEDTQLYSTLFGKAAVEVMPSSVPGMQFSTKREFAGYAVNLGIEEHKFGSNDLLVRAQDECKIYETVPSRVWQGAFPVDFQDDFVHWYNSTDGTIEFRPKTTPWDSSSPEIWLLSRDKAKGKWQLSRAGSRLLSRHSQTSQQVSKILDPLANDTRIHVTTDFAGRNLTAEIPKLMLGFSLKKSSSDLMSKEHRGMQVDEDQSLGTLIGFQNKLMLKHKGDGRRLVLLPESKFSYAKTSSHVTVSADKDSISRVHDAHVDPQLGRLVDHGSQESKIMLAYLHALTSFCLTDPLTGLTGTEQALTLLASASMHSFLRPTQGNLDMLAKIAGITPGRDYYPANEKVMQTVSWDAQLSCLSQHGALYDHVNQILARAQQSGVFYPDSDLEFPEFDHVDAFLHERDTIRSSAFRVAGFGAESFTTSLDMLYQTTDRPCGTSLEQNAYSTTRLLSEDAPHLCVGPGAMGYLWKLISSEWTIFGSRQAVKAVKLRYDAGYLTDWQTMSVQSFPSLHQFLTNRDRTQALKYDLMMWLSTLACSKDVNLAMIQILALFCTSSTFAAIVPPTPEAFFPKSGKQASKGVIKTEVSKHTRKLLDCPENSLKPNKYEKKSQYEARQLQVHQSKRDSIVDIFVENVYSQWPCENPDIPQAPRRASDYIKVQDAMVAVKPDFQQWYHNRLLFNWLVQIEDQVETFEVRKASAPRITLSYPVVLARSVGHISIDDLFSGFAPSLPQQCRKLEIDDTPREIRRRSIRLKSSRLVALIEDLGSSAGSSKFEKSYIEDLRDSQDSLLSRDDGKTPAIYLTADDLTNHLTQCEKRVHDIYTLLEAAVNAAPPARESRHWPRVSPGMFLSQLARDRWAALPEDWQKSIVEYALALTALQRAARMLKTFRVSGQVTQDLVNELRNSGHTNWDATDHPESLLIEVESAIMIREVQEDIAAMMRQPPSNENSVMQLNMGEGKSSVIVPIVAAALADGKTLTRVIVAKPQSKQMAEMLISKLGGLVNRRIYYMPFSRSLKLTVAAAETVASICRECMEQGGIMLVQPEHILSFKLMAPECYISGYELVGRSLMKTQDFFDSTARDIVDESDENFSVHFELIYTMGSQRPIDMSPYRWLLVQEIMSRIRSLAPDIASDLPDSLEISPTVPGSFARIRILKADAEARLVHDVSQHICDNGVPGLPIHRQAKQTRDAVFTYITQFDLDADQIAAVENSTIWTDTTKDTLLLLRGLLAGGVLAFVFGKKRWRVNYGTAVRTPPTKLAVPYRAKDNPSPCSEFSHPDVVIMLTSLCHYYDGLHDEDMFNALRHLMKSHQAEIEYQAWVKDANNLPTAFMQVQGINLKDEEQCTSVLFPCLNRGKSVVDYFLAHIVFPKEMKEFPHKLSASGWDVGKSKTHATTGFSGTCDSKALLPLSVKHLDLPKQKHTNALVLEHLLQPENSVQLMPRATMASLTDAERLLQVVVSLKPQVQVILDVGAQILELDNFQVAQKWLEMHGDQQKEAVVFVDDNDELQVVNRGGRVESWKTSSYVSRPDACLVFLDEAHTRGIDIKLPPEYRAAVTLGANLTKDRLVQACMRMRKLGKGQTVVFCVSDEIQSKILACTGKGQGADIGLADVLRWSITETWSESRHSMPLWTVQGQRFVTQEKTWQDMSRNGITTLTKSGAERLQEPEAESIDDRYRPLPDTGTTLLSQLTSSPDPDLQQIVGRCSQFDDLRFDSSTLQEEQERELSPEIEQEREVQRPSAAQPEQHQLHDDVIKFVQTGVYQPGSEAYTTAFRALSDTTAAKTSGFNVKSLNGGPKLLITADCARTVKKVGASFVSDQYQRHVQWVLTSQSRGSTSITSMMIVSPVEAQGLLAHVRASRTAALHLFKARTNMGYSSLDQLNLFTMPLQTTPRQIPRALSVRLQLFSGQLYITSFEDYLEICKFLGLSTEAAKDGWDVAADGFILKDGDGRRGGSSGLTQSPVQFLKVLMTKVRRNGEGISKTHMGKLLEGALFQRSDFDNVEEEP</sequence>
<keyword evidence="3" id="KW-0645">Protease</keyword>
<feature type="compositionally biased region" description="Basic and acidic residues" evidence="7">
    <location>
        <begin position="2838"/>
        <end position="2851"/>
    </location>
</feature>
<evidence type="ECO:0000313" key="12">
    <source>
        <dbReference type="Proteomes" id="UP000756132"/>
    </source>
</evidence>
<evidence type="ECO:0000259" key="9">
    <source>
        <dbReference type="Pfam" id="PF12359"/>
    </source>
</evidence>
<dbReference type="GeneID" id="71991760"/>
<organism evidence="11 12">
    <name type="scientific">Passalora fulva</name>
    <name type="common">Tomato leaf mold</name>
    <name type="synonym">Cladosporium fulvum</name>
    <dbReference type="NCBI Taxonomy" id="5499"/>
    <lineage>
        <taxon>Eukaryota</taxon>
        <taxon>Fungi</taxon>
        <taxon>Dikarya</taxon>
        <taxon>Ascomycota</taxon>
        <taxon>Pezizomycotina</taxon>
        <taxon>Dothideomycetes</taxon>
        <taxon>Dothideomycetidae</taxon>
        <taxon>Mycosphaerellales</taxon>
        <taxon>Mycosphaerellaceae</taxon>
        <taxon>Fulvia</taxon>
    </lineage>
</organism>
<name>A0A9Q8UU98_PASFU</name>
<evidence type="ECO:0000256" key="3">
    <source>
        <dbReference type="ARBA" id="ARBA00022670"/>
    </source>
</evidence>
<dbReference type="PANTHER" id="PTHR13367">
    <property type="entry name" value="UBIQUITIN THIOESTERASE"/>
    <property type="match status" value="1"/>
</dbReference>
<feature type="domain" description="DUF6606" evidence="10">
    <location>
        <begin position="11"/>
        <end position="280"/>
    </location>
</feature>
<dbReference type="OrthoDB" id="3182339at2759"/>
<dbReference type="PANTHER" id="PTHR13367:SF34">
    <property type="match status" value="1"/>
</dbReference>
<evidence type="ECO:0000256" key="6">
    <source>
        <dbReference type="ARBA" id="ARBA00022807"/>
    </source>
</evidence>
<feature type="region of interest" description="Disordered" evidence="7">
    <location>
        <begin position="2831"/>
        <end position="2861"/>
    </location>
</feature>
<dbReference type="KEGG" id="ffu:CLAFUR5_11882"/>
<dbReference type="InterPro" id="IPR022099">
    <property type="entry name" value="DUF3638"/>
</dbReference>
<feature type="region of interest" description="Disordered" evidence="7">
    <location>
        <begin position="2770"/>
        <end position="2792"/>
    </location>
</feature>
<feature type="domain" description="DUF3645" evidence="9">
    <location>
        <begin position="2371"/>
        <end position="2399"/>
    </location>
</feature>
<keyword evidence="4" id="KW-0833">Ubl conjugation pathway</keyword>
<keyword evidence="12" id="KW-1185">Reference proteome</keyword>
<evidence type="ECO:0000256" key="5">
    <source>
        <dbReference type="ARBA" id="ARBA00022801"/>
    </source>
</evidence>
<evidence type="ECO:0000256" key="4">
    <source>
        <dbReference type="ARBA" id="ARBA00022786"/>
    </source>
</evidence>